<dbReference type="Proteomes" id="UP000011988">
    <property type="component" value="Unassembled WGS sequence"/>
</dbReference>
<dbReference type="PANTHER" id="PTHR39473">
    <property type="match status" value="1"/>
</dbReference>
<proteinExistence type="predicted"/>
<accession>M6CIT4</accession>
<comment type="caution">
    <text evidence="1">The sequence shown here is derived from an EMBL/GenBank/DDBJ whole genome shotgun (WGS) entry which is preliminary data.</text>
</comment>
<dbReference type="PATRIC" id="fig|1218565.3.peg.4568"/>
<dbReference type="PANTHER" id="PTHR39473:SF1">
    <property type="entry name" value="DINB-LIKE DOMAIN-CONTAINING PROTEIN"/>
    <property type="match status" value="1"/>
</dbReference>
<name>M6CIT4_9LEPT</name>
<reference evidence="1 2" key="1">
    <citation type="submission" date="2013-01" db="EMBL/GenBank/DDBJ databases">
        <authorList>
            <person name="Harkins D.M."/>
            <person name="Durkin A.S."/>
            <person name="Brinkac L.M."/>
            <person name="Haft D.H."/>
            <person name="Selengut J.D."/>
            <person name="Sanka R."/>
            <person name="DePew J."/>
            <person name="Purushe J."/>
            <person name="Galloway R.L."/>
            <person name="Vinetz J.M."/>
            <person name="Sutton G.G."/>
            <person name="Nierman W.C."/>
            <person name="Fouts D.E."/>
        </authorList>
    </citation>
    <scope>NUCLEOTIDE SEQUENCE [LARGE SCALE GENOMIC DNA]</scope>
    <source>
        <strain evidence="1 2">79601</strain>
    </source>
</reference>
<gene>
    <name evidence="1" type="ORF">LEP1GSC194_3902</name>
</gene>
<sequence length="203" mass="23137">MGKCANSALFCNFKSFSPKKFVMLYAQYKNIQYTFNQLADLLSAVDEKEYSKNITQITGSSIGKHVRHCIEVLENLTVGLDTANVSYDRRKRNPLYETSPLAARDKIFELLGKLEQMDEDKIIELAYLIDPTTGLEEKTTTNLKREFLYVQDHTIHHMAIIKLYAECFLQSIFLPEEFGVALSTLQFQKTIGISDAQSKSSES</sequence>
<evidence type="ECO:0000313" key="1">
    <source>
        <dbReference type="EMBL" id="EMJ90531.1"/>
    </source>
</evidence>
<organism evidence="1 2">
    <name type="scientific">Leptospira alstonii serovar Sichuan str. 79601</name>
    <dbReference type="NCBI Taxonomy" id="1218565"/>
    <lineage>
        <taxon>Bacteria</taxon>
        <taxon>Pseudomonadati</taxon>
        <taxon>Spirochaetota</taxon>
        <taxon>Spirochaetia</taxon>
        <taxon>Leptospirales</taxon>
        <taxon>Leptospiraceae</taxon>
        <taxon>Leptospira</taxon>
    </lineage>
</organism>
<dbReference type="EMBL" id="ANIK01000123">
    <property type="protein sequence ID" value="EMJ90531.1"/>
    <property type="molecule type" value="Genomic_DNA"/>
</dbReference>
<evidence type="ECO:0000313" key="2">
    <source>
        <dbReference type="Proteomes" id="UP000011988"/>
    </source>
</evidence>
<dbReference type="InterPro" id="IPR034660">
    <property type="entry name" value="DinB/YfiT-like"/>
</dbReference>
<dbReference type="AlphaFoldDB" id="M6CIT4"/>
<evidence type="ECO:0008006" key="3">
    <source>
        <dbReference type="Google" id="ProtNLM"/>
    </source>
</evidence>
<dbReference type="Gene3D" id="1.20.120.450">
    <property type="entry name" value="dinb family like domain"/>
    <property type="match status" value="1"/>
</dbReference>
<protein>
    <recommendedName>
        <fullName evidence="3">DinB family protein</fullName>
    </recommendedName>
</protein>
<dbReference type="SUPFAM" id="SSF109854">
    <property type="entry name" value="DinB/YfiT-like putative metalloenzymes"/>
    <property type="match status" value="1"/>
</dbReference>